<reference evidence="1" key="1">
    <citation type="submission" date="2019-07" db="EMBL/GenBank/DDBJ databases">
        <title>Toxilogical consequences of a new and cryptic species of cyanobacteria (Komarekiella delphini-convector) recovered from the epidermis of a bottlenose dolphin and 1500 ft. in the air.</title>
        <authorList>
            <person name="Brown A.O."/>
            <person name="Dvorak P."/>
            <person name="Villanueva C.D."/>
            <person name="Foss A.J."/>
            <person name="Garvey A.D."/>
            <person name="Gibson Q.A."/>
            <person name="Johansen J.R."/>
            <person name="Casamatta D.A."/>
        </authorList>
    </citation>
    <scope>NUCLEOTIDE SEQUENCE</scope>
    <source>
        <strain evidence="1">SJRDD-AB1</strain>
    </source>
</reference>
<evidence type="ECO:0000313" key="1">
    <source>
        <dbReference type="EMBL" id="MBD6616483.1"/>
    </source>
</evidence>
<name>A0AA40SWU9_9NOST</name>
<gene>
    <name evidence="1" type="ORF">FNW02_11695</name>
</gene>
<dbReference type="EMBL" id="VJXY01000010">
    <property type="protein sequence ID" value="MBD6616483.1"/>
    <property type="molecule type" value="Genomic_DNA"/>
</dbReference>
<dbReference type="Proteomes" id="UP001165986">
    <property type="component" value="Unassembled WGS sequence"/>
</dbReference>
<dbReference type="AlphaFoldDB" id="A0AA40SWU9"/>
<proteinExistence type="predicted"/>
<dbReference type="RefSeq" id="WP_225225589.1">
    <property type="nucleotide sequence ID" value="NZ_VJXY01000010.1"/>
</dbReference>
<protein>
    <submittedName>
        <fullName evidence="1">Uncharacterized protein</fullName>
    </submittedName>
</protein>
<comment type="caution">
    <text evidence="1">The sequence shown here is derived from an EMBL/GenBank/DDBJ whole genome shotgun (WGS) entry which is preliminary data.</text>
</comment>
<keyword evidence="2" id="KW-1185">Reference proteome</keyword>
<sequence length="125" mass="13725">MELKNRNVSNNRQNQCQVNNLEIKDLSYLKHITETSSVVAGNIYARTDTITRTGFGYALADAVALAEGQFTTTDAQTLTRVRYYGNFTLSMADARAKASAITGSKIARFSSFSTSTSLTFTSFNN</sequence>
<evidence type="ECO:0000313" key="2">
    <source>
        <dbReference type="Proteomes" id="UP001165986"/>
    </source>
</evidence>
<organism evidence="1 2">
    <name type="scientific">Komarekiella delphini-convector SJRDD-AB1</name>
    <dbReference type="NCBI Taxonomy" id="2593771"/>
    <lineage>
        <taxon>Bacteria</taxon>
        <taxon>Bacillati</taxon>
        <taxon>Cyanobacteriota</taxon>
        <taxon>Cyanophyceae</taxon>
        <taxon>Nostocales</taxon>
        <taxon>Nostocaceae</taxon>
        <taxon>Komarekiella</taxon>
        <taxon>Komarekiella delphini-convector</taxon>
    </lineage>
</organism>
<accession>A0AA40SWU9</accession>